<dbReference type="AlphaFoldDB" id="E9HBL6"/>
<evidence type="ECO:0000256" key="4">
    <source>
        <dbReference type="ARBA" id="ARBA00004760"/>
    </source>
</evidence>
<comment type="pathway">
    <text evidence="4">Lipid metabolism; sphingolipid metabolism.</text>
</comment>
<feature type="transmembrane region" description="Helical" evidence="12">
    <location>
        <begin position="310"/>
        <end position="329"/>
    </location>
</feature>
<evidence type="ECO:0000256" key="5">
    <source>
        <dbReference type="ARBA" id="ARBA00004991"/>
    </source>
</evidence>
<dbReference type="Proteomes" id="UP000000305">
    <property type="component" value="Unassembled WGS sequence"/>
</dbReference>
<dbReference type="FunFam" id="1.10.10.60:FF:000020">
    <property type="entry name" value="Ceramide synthase 5"/>
    <property type="match status" value="1"/>
</dbReference>
<dbReference type="GO" id="GO:0050291">
    <property type="term" value="F:sphingosine N-acyltransferase activity"/>
    <property type="evidence" value="ECO:0000318"/>
    <property type="project" value="GO_Central"/>
</dbReference>
<evidence type="ECO:0000256" key="1">
    <source>
        <dbReference type="ARBA" id="ARBA00004123"/>
    </source>
</evidence>
<reference evidence="14 15" key="1">
    <citation type="journal article" date="2011" name="Science">
        <title>The ecoresponsive genome of Daphnia pulex.</title>
        <authorList>
            <person name="Colbourne J.K."/>
            <person name="Pfrender M.E."/>
            <person name="Gilbert D."/>
            <person name="Thomas W.K."/>
            <person name="Tucker A."/>
            <person name="Oakley T.H."/>
            <person name="Tokishita S."/>
            <person name="Aerts A."/>
            <person name="Arnold G.J."/>
            <person name="Basu M.K."/>
            <person name="Bauer D.J."/>
            <person name="Caceres C.E."/>
            <person name="Carmel L."/>
            <person name="Casola C."/>
            <person name="Choi J.H."/>
            <person name="Detter J.C."/>
            <person name="Dong Q."/>
            <person name="Dusheyko S."/>
            <person name="Eads B.D."/>
            <person name="Frohlich T."/>
            <person name="Geiler-Samerotte K.A."/>
            <person name="Gerlach D."/>
            <person name="Hatcher P."/>
            <person name="Jogdeo S."/>
            <person name="Krijgsveld J."/>
            <person name="Kriventseva E.V."/>
            <person name="Kultz D."/>
            <person name="Laforsch C."/>
            <person name="Lindquist E."/>
            <person name="Lopez J."/>
            <person name="Manak J.R."/>
            <person name="Muller J."/>
            <person name="Pangilinan J."/>
            <person name="Patwardhan R.P."/>
            <person name="Pitluck S."/>
            <person name="Pritham E.J."/>
            <person name="Rechtsteiner A."/>
            <person name="Rho M."/>
            <person name="Rogozin I.B."/>
            <person name="Sakarya O."/>
            <person name="Salamov A."/>
            <person name="Schaack S."/>
            <person name="Shapiro H."/>
            <person name="Shiga Y."/>
            <person name="Skalitzky C."/>
            <person name="Smith Z."/>
            <person name="Souvorov A."/>
            <person name="Sung W."/>
            <person name="Tang Z."/>
            <person name="Tsuchiya D."/>
            <person name="Tu H."/>
            <person name="Vos H."/>
            <person name="Wang M."/>
            <person name="Wolf Y.I."/>
            <person name="Yamagata H."/>
            <person name="Yamada T."/>
            <person name="Ye Y."/>
            <person name="Shaw J.R."/>
            <person name="Andrews J."/>
            <person name="Crease T.J."/>
            <person name="Tang H."/>
            <person name="Lucas S.M."/>
            <person name="Robertson H.M."/>
            <person name="Bork P."/>
            <person name="Koonin E.V."/>
            <person name="Zdobnov E.M."/>
            <person name="Grigoriev I.V."/>
            <person name="Lynch M."/>
            <person name="Boore J.L."/>
        </authorList>
    </citation>
    <scope>NUCLEOTIDE SEQUENCE [LARGE SCALE GENOMIC DNA]</scope>
</reference>
<evidence type="ECO:0000256" key="10">
    <source>
        <dbReference type="PROSITE-ProRule" id="PRU00205"/>
    </source>
</evidence>
<proteinExistence type="predicted"/>
<feature type="region of interest" description="Disordered" evidence="11">
    <location>
        <begin position="341"/>
        <end position="370"/>
    </location>
</feature>
<evidence type="ECO:0000256" key="12">
    <source>
        <dbReference type="SAM" id="Phobius"/>
    </source>
</evidence>
<comment type="pathway">
    <text evidence="5">Sphingolipid metabolism.</text>
</comment>
<feature type="compositionally biased region" description="Low complexity" evidence="11">
    <location>
        <begin position="347"/>
        <end position="356"/>
    </location>
</feature>
<keyword evidence="8 10" id="KW-0472">Membrane</keyword>
<evidence type="ECO:0000256" key="7">
    <source>
        <dbReference type="ARBA" id="ARBA00022989"/>
    </source>
</evidence>
<dbReference type="SUPFAM" id="SSF46689">
    <property type="entry name" value="Homeodomain-like"/>
    <property type="match status" value="1"/>
</dbReference>
<dbReference type="eggNOG" id="KOG1607">
    <property type="taxonomic scope" value="Eukaryota"/>
</dbReference>
<dbReference type="PANTHER" id="PTHR12560:SF0">
    <property type="entry name" value="LD18904P"/>
    <property type="match status" value="1"/>
</dbReference>
<dbReference type="HOGENOM" id="CLU_028277_1_0_1"/>
<dbReference type="GO" id="GO:0005634">
    <property type="term" value="C:nucleus"/>
    <property type="evidence" value="ECO:0007669"/>
    <property type="project" value="UniProtKB-SubCell"/>
</dbReference>
<evidence type="ECO:0000259" key="13">
    <source>
        <dbReference type="PROSITE" id="PS50922"/>
    </source>
</evidence>
<evidence type="ECO:0000313" key="15">
    <source>
        <dbReference type="Proteomes" id="UP000000305"/>
    </source>
</evidence>
<evidence type="ECO:0000313" key="14">
    <source>
        <dbReference type="EMBL" id="EFX70867.1"/>
    </source>
</evidence>
<dbReference type="UniPathway" id="UPA00222"/>
<dbReference type="PROSITE" id="PS50922">
    <property type="entry name" value="TLC"/>
    <property type="match status" value="1"/>
</dbReference>
<evidence type="ECO:0000256" key="6">
    <source>
        <dbReference type="ARBA" id="ARBA00022692"/>
    </source>
</evidence>
<evidence type="ECO:0000256" key="3">
    <source>
        <dbReference type="ARBA" id="ARBA00004586"/>
    </source>
</evidence>
<dbReference type="SMART" id="SM00724">
    <property type="entry name" value="TLC"/>
    <property type="match status" value="1"/>
</dbReference>
<dbReference type="InParanoid" id="E9HBL6"/>
<dbReference type="Pfam" id="PF03798">
    <property type="entry name" value="TRAM_LAG1_CLN8"/>
    <property type="match status" value="1"/>
</dbReference>
<feature type="transmembrane region" description="Helical" evidence="12">
    <location>
        <begin position="186"/>
        <end position="204"/>
    </location>
</feature>
<comment type="subcellular location">
    <subcellularLocation>
        <location evidence="2">Endomembrane system</location>
        <topology evidence="2">Multi-pass membrane protein</topology>
    </subcellularLocation>
    <subcellularLocation>
        <location evidence="3">Endoplasmic reticulum membrane</location>
    </subcellularLocation>
    <subcellularLocation>
        <location evidence="1">Nucleus</location>
    </subcellularLocation>
</comment>
<evidence type="ECO:0000256" key="11">
    <source>
        <dbReference type="SAM" id="MobiDB-lite"/>
    </source>
</evidence>
<dbReference type="InterPro" id="IPR006634">
    <property type="entry name" value="TLC-dom"/>
</dbReference>
<dbReference type="STRING" id="6669.E9HBL6"/>
<dbReference type="InterPro" id="IPR009057">
    <property type="entry name" value="Homeodomain-like_sf"/>
</dbReference>
<dbReference type="Gene3D" id="1.10.10.60">
    <property type="entry name" value="Homeodomain-like"/>
    <property type="match status" value="1"/>
</dbReference>
<sequence length="370" mass="43894">MSIIVQYASNVWTKFWAPSFWLPPNITWSDFKDTETVVYPKFQEICYPVAYSILVVFIRLIIERYIFLPWGVSKGLKPTKKKIIQNVLLEETYLKNAGSLSHHQVIGLAKQLDWNIKQVQRWICYRKQQNKPSALVKLTESGWRFTYYSFAVCYGIWALWDKPWFWNIDECWTDYPHQTVSWDIRLYYVFQLSCYWSMLFSQFVDVKRKDFLEMFIHHLTTILLIIFSYTCNLIRGGSLVLIIHDFSDVFMEAAKMFKYIKWQRGCDVCFGLFFIVWTVTRLIIFPGYLIKNFWLTAPNFMPMFPAYNGLKYLVVVLFLLHIMWTYFILKILQRAVLSGKTEKDSRSSSSEASATEENSDNPASSVRLRK</sequence>
<dbReference type="GO" id="GO:0005789">
    <property type="term" value="C:endoplasmic reticulum membrane"/>
    <property type="evidence" value="ECO:0007669"/>
    <property type="project" value="UniProtKB-SubCell"/>
</dbReference>
<dbReference type="InterPro" id="IPR016439">
    <property type="entry name" value="Lag1/Lac1-like"/>
</dbReference>
<feature type="transmembrane region" description="Helical" evidence="12">
    <location>
        <begin position="266"/>
        <end position="290"/>
    </location>
</feature>
<feature type="domain" description="TLC" evidence="13">
    <location>
        <begin position="136"/>
        <end position="337"/>
    </location>
</feature>
<keyword evidence="7 12" id="KW-1133">Transmembrane helix</keyword>
<dbReference type="KEGG" id="dpx:DAPPUDRAFT_202055"/>
<name>E9HBL6_DAPPU</name>
<evidence type="ECO:0000256" key="8">
    <source>
        <dbReference type="ARBA" id="ARBA00023136"/>
    </source>
</evidence>
<dbReference type="OMA" id="SISAWIW"/>
<dbReference type="PIRSF" id="PIRSF005225">
    <property type="entry name" value="LAG1_LAC1"/>
    <property type="match status" value="1"/>
</dbReference>
<comment type="catalytic activity">
    <reaction evidence="9">
        <text>sphinganine + octadecanoyl-CoA = N-(octadecanoyl)-sphinganine + CoA + H(+)</text>
        <dbReference type="Rhea" id="RHEA:36547"/>
        <dbReference type="ChEBI" id="CHEBI:15378"/>
        <dbReference type="ChEBI" id="CHEBI:57287"/>
        <dbReference type="ChEBI" id="CHEBI:57394"/>
        <dbReference type="ChEBI" id="CHEBI:57817"/>
        <dbReference type="ChEBI" id="CHEBI:67033"/>
    </reaction>
    <physiologicalReaction direction="left-to-right" evidence="9">
        <dbReference type="Rhea" id="RHEA:36548"/>
    </physiologicalReaction>
</comment>
<evidence type="ECO:0000256" key="9">
    <source>
        <dbReference type="ARBA" id="ARBA00049036"/>
    </source>
</evidence>
<dbReference type="EMBL" id="GL732616">
    <property type="protein sequence ID" value="EFX70867.1"/>
    <property type="molecule type" value="Genomic_DNA"/>
</dbReference>
<accession>E9HBL6</accession>
<dbReference type="PhylomeDB" id="E9HBL6"/>
<evidence type="ECO:0000256" key="2">
    <source>
        <dbReference type="ARBA" id="ARBA00004127"/>
    </source>
</evidence>
<dbReference type="GO" id="GO:0046513">
    <property type="term" value="P:ceramide biosynthetic process"/>
    <property type="evidence" value="ECO:0000318"/>
    <property type="project" value="GO_Central"/>
</dbReference>
<keyword evidence="6 10" id="KW-0812">Transmembrane</keyword>
<keyword evidence="15" id="KW-1185">Reference proteome</keyword>
<organism evidence="14 15">
    <name type="scientific">Daphnia pulex</name>
    <name type="common">Water flea</name>
    <dbReference type="NCBI Taxonomy" id="6669"/>
    <lineage>
        <taxon>Eukaryota</taxon>
        <taxon>Metazoa</taxon>
        <taxon>Ecdysozoa</taxon>
        <taxon>Arthropoda</taxon>
        <taxon>Crustacea</taxon>
        <taxon>Branchiopoda</taxon>
        <taxon>Diplostraca</taxon>
        <taxon>Cladocera</taxon>
        <taxon>Anomopoda</taxon>
        <taxon>Daphniidae</taxon>
        <taxon>Daphnia</taxon>
    </lineage>
</organism>
<dbReference type="OrthoDB" id="537032at2759"/>
<gene>
    <name evidence="14" type="ORF">DAPPUDRAFT_202055</name>
</gene>
<protein>
    <recommendedName>
        <fullName evidence="13">TLC domain-containing protein</fullName>
    </recommendedName>
</protein>
<dbReference type="PANTHER" id="PTHR12560">
    <property type="entry name" value="LONGEVITY ASSURANCE FACTOR 1 LAG1"/>
    <property type="match status" value="1"/>
</dbReference>